<feature type="region of interest" description="Disordered" evidence="1">
    <location>
        <begin position="1"/>
        <end position="21"/>
    </location>
</feature>
<gene>
    <name evidence="3" type="ORF">MONBRDRAFT_3060</name>
</gene>
<dbReference type="eggNOG" id="KOG1470">
    <property type="taxonomic scope" value="Eukaryota"/>
</dbReference>
<sequence>DKTGRPIIVMQPGKHKPSESSPLDVMKLAVYTMETAIKRMGDGVESVVFVVDLEGMSPKSADFRVPRLLLSTLQENYPERISLLLVVNTPAFFRLVWATVRNFFSEQLLKKV</sequence>
<dbReference type="Pfam" id="PF00650">
    <property type="entry name" value="CRAL_TRIO"/>
    <property type="match status" value="1"/>
</dbReference>
<accession>A9UU93</accession>
<dbReference type="InterPro" id="IPR036865">
    <property type="entry name" value="CRAL-TRIO_dom_sf"/>
</dbReference>
<reference evidence="3 4" key="1">
    <citation type="journal article" date="2008" name="Nature">
        <title>The genome of the choanoflagellate Monosiga brevicollis and the origin of metazoans.</title>
        <authorList>
            <consortium name="JGI Sequencing"/>
            <person name="King N."/>
            <person name="Westbrook M.J."/>
            <person name="Young S.L."/>
            <person name="Kuo A."/>
            <person name="Abedin M."/>
            <person name="Chapman J."/>
            <person name="Fairclough S."/>
            <person name="Hellsten U."/>
            <person name="Isogai Y."/>
            <person name="Letunic I."/>
            <person name="Marr M."/>
            <person name="Pincus D."/>
            <person name="Putnam N."/>
            <person name="Rokas A."/>
            <person name="Wright K.J."/>
            <person name="Zuzow R."/>
            <person name="Dirks W."/>
            <person name="Good M."/>
            <person name="Goodstein D."/>
            <person name="Lemons D."/>
            <person name="Li W."/>
            <person name="Lyons J.B."/>
            <person name="Morris A."/>
            <person name="Nichols S."/>
            <person name="Richter D.J."/>
            <person name="Salamov A."/>
            <person name="Bork P."/>
            <person name="Lim W.A."/>
            <person name="Manning G."/>
            <person name="Miller W.T."/>
            <person name="McGinnis W."/>
            <person name="Shapiro H."/>
            <person name="Tjian R."/>
            <person name="Grigoriev I.V."/>
            <person name="Rokhsar D."/>
        </authorList>
    </citation>
    <scope>NUCLEOTIDE SEQUENCE [LARGE SCALE GENOMIC DNA]</scope>
    <source>
        <strain evidence="4">MX1 / ATCC 50154</strain>
    </source>
</reference>
<name>A9UU93_MONBE</name>
<organism evidence="3 4">
    <name type="scientific">Monosiga brevicollis</name>
    <name type="common">Choanoflagellate</name>
    <dbReference type="NCBI Taxonomy" id="81824"/>
    <lineage>
        <taxon>Eukaryota</taxon>
        <taxon>Choanoflagellata</taxon>
        <taxon>Craspedida</taxon>
        <taxon>Salpingoecidae</taxon>
        <taxon>Monosiga</taxon>
    </lineage>
</organism>
<protein>
    <recommendedName>
        <fullName evidence="2">CRAL-TRIO domain-containing protein</fullName>
    </recommendedName>
</protein>
<evidence type="ECO:0000313" key="4">
    <source>
        <dbReference type="Proteomes" id="UP000001357"/>
    </source>
</evidence>
<evidence type="ECO:0000313" key="3">
    <source>
        <dbReference type="EMBL" id="EDQ91628.1"/>
    </source>
</evidence>
<dbReference type="PANTHER" id="PTHR45824">
    <property type="entry name" value="GH16843P"/>
    <property type="match status" value="1"/>
</dbReference>
<dbReference type="InterPro" id="IPR052578">
    <property type="entry name" value="PI_Transfer_CRAL-TRIO"/>
</dbReference>
<dbReference type="SUPFAM" id="SSF52087">
    <property type="entry name" value="CRAL/TRIO domain"/>
    <property type="match status" value="1"/>
</dbReference>
<evidence type="ECO:0000256" key="1">
    <source>
        <dbReference type="SAM" id="MobiDB-lite"/>
    </source>
</evidence>
<dbReference type="GeneID" id="5889134"/>
<dbReference type="CDD" id="cd00170">
    <property type="entry name" value="SEC14"/>
    <property type="match status" value="1"/>
</dbReference>
<dbReference type="Gene3D" id="3.40.525.10">
    <property type="entry name" value="CRAL-TRIO lipid binding domain"/>
    <property type="match status" value="1"/>
</dbReference>
<dbReference type="RefSeq" id="XP_001744050.1">
    <property type="nucleotide sequence ID" value="XM_001743998.1"/>
</dbReference>
<proteinExistence type="predicted"/>
<dbReference type="EMBL" id="CH991545">
    <property type="protein sequence ID" value="EDQ91628.1"/>
    <property type="molecule type" value="Genomic_DNA"/>
</dbReference>
<feature type="domain" description="CRAL-TRIO" evidence="2">
    <location>
        <begin position="1"/>
        <end position="112"/>
    </location>
</feature>
<feature type="non-terminal residue" evidence="3">
    <location>
        <position position="112"/>
    </location>
</feature>
<dbReference type="PROSITE" id="PS50191">
    <property type="entry name" value="CRAL_TRIO"/>
    <property type="match status" value="1"/>
</dbReference>
<dbReference type="SMART" id="SM00516">
    <property type="entry name" value="SEC14"/>
    <property type="match status" value="1"/>
</dbReference>
<evidence type="ECO:0000259" key="2">
    <source>
        <dbReference type="PROSITE" id="PS50191"/>
    </source>
</evidence>
<dbReference type="AlphaFoldDB" id="A9UU93"/>
<dbReference type="InParanoid" id="A9UU93"/>
<keyword evidence="4" id="KW-1185">Reference proteome</keyword>
<dbReference type="PANTHER" id="PTHR45824:SF29">
    <property type="entry name" value="GH16843P"/>
    <property type="match status" value="1"/>
</dbReference>
<feature type="non-terminal residue" evidence="3">
    <location>
        <position position="1"/>
    </location>
</feature>
<dbReference type="Proteomes" id="UP000001357">
    <property type="component" value="Unassembled WGS sequence"/>
</dbReference>
<dbReference type="KEGG" id="mbr:MONBRDRAFT_3060"/>
<dbReference type="InterPro" id="IPR001251">
    <property type="entry name" value="CRAL-TRIO_dom"/>
</dbReference>